<dbReference type="NCBIfam" id="NF000596">
    <property type="entry name" value="PRK00015.1-4"/>
    <property type="match status" value="1"/>
</dbReference>
<comment type="cofactor">
    <cofactor evidence="2">
        <name>Mg(2+)</name>
        <dbReference type="ChEBI" id="CHEBI:18420"/>
    </cofactor>
</comment>
<evidence type="ECO:0000256" key="10">
    <source>
        <dbReference type="ARBA" id="ARBA00022723"/>
    </source>
</evidence>
<keyword evidence="12 14" id="KW-0378">Hydrolase</keyword>
<dbReference type="InterPro" id="IPR001352">
    <property type="entry name" value="RNase_HII/HIII"/>
</dbReference>
<evidence type="ECO:0000256" key="4">
    <source>
        <dbReference type="ARBA" id="ARBA00004496"/>
    </source>
</evidence>
<evidence type="ECO:0000256" key="8">
    <source>
        <dbReference type="ARBA" id="ARBA00022490"/>
    </source>
</evidence>
<keyword evidence="9 14" id="KW-0540">Nuclease</keyword>
<comment type="subcellular location">
    <subcellularLocation>
        <location evidence="4 14">Cytoplasm</location>
    </subcellularLocation>
</comment>
<evidence type="ECO:0000259" key="17">
    <source>
        <dbReference type="PROSITE" id="PS51975"/>
    </source>
</evidence>
<dbReference type="PROSITE" id="PS51975">
    <property type="entry name" value="RNASE_H_2"/>
    <property type="match status" value="1"/>
</dbReference>
<comment type="similarity">
    <text evidence="5 14 16">Belongs to the RNase HII family.</text>
</comment>
<dbReference type="NCBIfam" id="NF000594">
    <property type="entry name" value="PRK00015.1-1"/>
    <property type="match status" value="1"/>
</dbReference>
<dbReference type="EC" id="3.1.26.4" evidence="6 14"/>
<dbReference type="RefSeq" id="WP_232781851.1">
    <property type="nucleotide sequence ID" value="NZ_JBHRTS010000004.1"/>
</dbReference>
<accession>A0ABV7JAX4</accession>
<dbReference type="InterPro" id="IPR024567">
    <property type="entry name" value="RNase_HII/HIII_dom"/>
</dbReference>
<evidence type="ECO:0000256" key="1">
    <source>
        <dbReference type="ARBA" id="ARBA00000077"/>
    </source>
</evidence>
<evidence type="ECO:0000256" key="16">
    <source>
        <dbReference type="RuleBase" id="RU003515"/>
    </source>
</evidence>
<comment type="cofactor">
    <cofactor evidence="14 15">
        <name>Mn(2+)</name>
        <dbReference type="ChEBI" id="CHEBI:29035"/>
    </cofactor>
    <cofactor evidence="14 15">
        <name>Mg(2+)</name>
        <dbReference type="ChEBI" id="CHEBI:18420"/>
    </cofactor>
    <text evidence="14 15">Manganese or magnesium. Binds 1 divalent metal ion per monomer in the absence of substrate. May bind a second metal ion after substrate binding.</text>
</comment>
<proteinExistence type="inferred from homology"/>
<comment type="function">
    <text evidence="3 14 16">Endonuclease that specifically degrades the RNA of RNA-DNA hybrids.</text>
</comment>
<reference evidence="19" key="1">
    <citation type="journal article" date="2019" name="Int. J. Syst. Evol. Microbiol.">
        <title>The Global Catalogue of Microorganisms (GCM) 10K type strain sequencing project: providing services to taxonomists for standard genome sequencing and annotation.</title>
        <authorList>
            <consortium name="The Broad Institute Genomics Platform"/>
            <consortium name="The Broad Institute Genome Sequencing Center for Infectious Disease"/>
            <person name="Wu L."/>
            <person name="Ma J."/>
        </authorList>
    </citation>
    <scope>NUCLEOTIDE SEQUENCE [LARGE SCALE GENOMIC DNA]</scope>
    <source>
        <strain evidence="19">KCTC 42953</strain>
    </source>
</reference>
<organism evidence="18 19">
    <name type="scientific">Marinicella sediminis</name>
    <dbReference type="NCBI Taxonomy" id="1792834"/>
    <lineage>
        <taxon>Bacteria</taxon>
        <taxon>Pseudomonadati</taxon>
        <taxon>Pseudomonadota</taxon>
        <taxon>Gammaproteobacteria</taxon>
        <taxon>Lysobacterales</taxon>
        <taxon>Marinicellaceae</taxon>
        <taxon>Marinicella</taxon>
    </lineage>
</organism>
<evidence type="ECO:0000313" key="18">
    <source>
        <dbReference type="EMBL" id="MFC3194327.1"/>
    </source>
</evidence>
<feature type="binding site" evidence="14 15">
    <location>
        <position position="7"/>
    </location>
    <ligand>
        <name>a divalent metal cation</name>
        <dbReference type="ChEBI" id="CHEBI:60240"/>
    </ligand>
</feature>
<dbReference type="EMBL" id="JBHRTS010000004">
    <property type="protein sequence ID" value="MFC3194327.1"/>
    <property type="molecule type" value="Genomic_DNA"/>
</dbReference>
<evidence type="ECO:0000256" key="13">
    <source>
        <dbReference type="ARBA" id="ARBA00023211"/>
    </source>
</evidence>
<name>A0ABV7JAX4_9GAMM</name>
<evidence type="ECO:0000256" key="6">
    <source>
        <dbReference type="ARBA" id="ARBA00012180"/>
    </source>
</evidence>
<dbReference type="InterPro" id="IPR022898">
    <property type="entry name" value="RNase_HII"/>
</dbReference>
<evidence type="ECO:0000256" key="5">
    <source>
        <dbReference type="ARBA" id="ARBA00007383"/>
    </source>
</evidence>
<dbReference type="InterPro" id="IPR036397">
    <property type="entry name" value="RNaseH_sf"/>
</dbReference>
<feature type="binding site" evidence="14 15">
    <location>
        <position position="8"/>
    </location>
    <ligand>
        <name>a divalent metal cation</name>
        <dbReference type="ChEBI" id="CHEBI:60240"/>
    </ligand>
</feature>
<dbReference type="PANTHER" id="PTHR10954:SF18">
    <property type="entry name" value="RIBONUCLEASE HII"/>
    <property type="match status" value="1"/>
</dbReference>
<keyword evidence="13 14" id="KW-0464">Manganese</keyword>
<evidence type="ECO:0000256" key="2">
    <source>
        <dbReference type="ARBA" id="ARBA00001946"/>
    </source>
</evidence>
<dbReference type="InterPro" id="IPR012337">
    <property type="entry name" value="RNaseH-like_sf"/>
</dbReference>
<keyword evidence="19" id="KW-1185">Reference proteome</keyword>
<dbReference type="Pfam" id="PF01351">
    <property type="entry name" value="RNase_HII"/>
    <property type="match status" value="1"/>
</dbReference>
<evidence type="ECO:0000313" key="19">
    <source>
        <dbReference type="Proteomes" id="UP001595533"/>
    </source>
</evidence>
<feature type="binding site" evidence="14 15">
    <location>
        <position position="97"/>
    </location>
    <ligand>
        <name>a divalent metal cation</name>
        <dbReference type="ChEBI" id="CHEBI:60240"/>
    </ligand>
</feature>
<keyword evidence="8 14" id="KW-0963">Cytoplasm</keyword>
<dbReference type="GO" id="GO:0004523">
    <property type="term" value="F:RNA-DNA hybrid ribonuclease activity"/>
    <property type="evidence" value="ECO:0007669"/>
    <property type="project" value="UniProtKB-EC"/>
</dbReference>
<comment type="catalytic activity">
    <reaction evidence="1 14 15 16">
        <text>Endonucleolytic cleavage to 5'-phosphomonoester.</text>
        <dbReference type="EC" id="3.1.26.4"/>
    </reaction>
</comment>
<dbReference type="PANTHER" id="PTHR10954">
    <property type="entry name" value="RIBONUCLEASE H2 SUBUNIT A"/>
    <property type="match status" value="1"/>
</dbReference>
<keyword evidence="10 14" id="KW-0479">Metal-binding</keyword>
<evidence type="ECO:0000256" key="12">
    <source>
        <dbReference type="ARBA" id="ARBA00022801"/>
    </source>
</evidence>
<feature type="domain" description="RNase H type-2" evidence="17">
    <location>
        <begin position="1"/>
        <end position="188"/>
    </location>
</feature>
<sequence>MLIAGVDEAGRGPLAGPVTVAAVILRDEIPGLDDSKKLSEAKRLTLAPQIMEQALAWSVIHVDVAVIDQINILQATMQGMQQAVKALSTQPDEVLVDGNKCPDFQLPAQAIIGGDGKVAAISAASILAKSARDALMTELHQEYPAYGFDRHKGYGTQQHLAVLKAQGPSPHHRKSFAPVRNLLQAEWLR</sequence>
<evidence type="ECO:0000256" key="3">
    <source>
        <dbReference type="ARBA" id="ARBA00004065"/>
    </source>
</evidence>
<dbReference type="SUPFAM" id="SSF53098">
    <property type="entry name" value="Ribonuclease H-like"/>
    <property type="match status" value="1"/>
</dbReference>
<comment type="caution">
    <text evidence="18">The sequence shown here is derived from an EMBL/GenBank/DDBJ whole genome shotgun (WGS) entry which is preliminary data.</text>
</comment>
<dbReference type="NCBIfam" id="NF000595">
    <property type="entry name" value="PRK00015.1-3"/>
    <property type="match status" value="1"/>
</dbReference>
<dbReference type="HAMAP" id="MF_00052_B">
    <property type="entry name" value="RNase_HII_B"/>
    <property type="match status" value="1"/>
</dbReference>
<evidence type="ECO:0000256" key="9">
    <source>
        <dbReference type="ARBA" id="ARBA00022722"/>
    </source>
</evidence>
<dbReference type="Proteomes" id="UP001595533">
    <property type="component" value="Unassembled WGS sequence"/>
</dbReference>
<dbReference type="CDD" id="cd07182">
    <property type="entry name" value="RNase_HII_bacteria_HII_like"/>
    <property type="match status" value="1"/>
</dbReference>
<gene>
    <name evidence="14 18" type="primary">rnhB</name>
    <name evidence="18" type="ORF">ACFODZ_08755</name>
</gene>
<protein>
    <recommendedName>
        <fullName evidence="7 14">Ribonuclease HII</fullName>
        <shortName evidence="14">RNase HII</shortName>
        <ecNumber evidence="6 14">3.1.26.4</ecNumber>
    </recommendedName>
</protein>
<evidence type="ECO:0000256" key="7">
    <source>
        <dbReference type="ARBA" id="ARBA00019179"/>
    </source>
</evidence>
<dbReference type="Gene3D" id="3.30.420.10">
    <property type="entry name" value="Ribonuclease H-like superfamily/Ribonuclease H"/>
    <property type="match status" value="1"/>
</dbReference>
<keyword evidence="11 14" id="KW-0255">Endonuclease</keyword>
<evidence type="ECO:0000256" key="14">
    <source>
        <dbReference type="HAMAP-Rule" id="MF_00052"/>
    </source>
</evidence>
<evidence type="ECO:0000256" key="11">
    <source>
        <dbReference type="ARBA" id="ARBA00022759"/>
    </source>
</evidence>
<evidence type="ECO:0000256" key="15">
    <source>
        <dbReference type="PROSITE-ProRule" id="PRU01319"/>
    </source>
</evidence>